<accession>A0AAV2FX32</accession>
<dbReference type="InterPro" id="IPR036397">
    <property type="entry name" value="RNaseH_sf"/>
</dbReference>
<dbReference type="GO" id="GO:0015074">
    <property type="term" value="P:DNA integration"/>
    <property type="evidence" value="ECO:0007669"/>
    <property type="project" value="InterPro"/>
</dbReference>
<dbReference type="PANTHER" id="PTHR37984">
    <property type="entry name" value="PROTEIN CBG26694"/>
    <property type="match status" value="1"/>
</dbReference>
<evidence type="ECO:0000313" key="3">
    <source>
        <dbReference type="Proteomes" id="UP001497516"/>
    </source>
</evidence>
<evidence type="ECO:0000259" key="1">
    <source>
        <dbReference type="PROSITE" id="PS50994"/>
    </source>
</evidence>
<dbReference type="InterPro" id="IPR041588">
    <property type="entry name" value="Integrase_H2C2"/>
</dbReference>
<name>A0AAV2FX32_9ROSI</name>
<dbReference type="PROSITE" id="PS50994">
    <property type="entry name" value="INTEGRASE"/>
    <property type="match status" value="1"/>
</dbReference>
<dbReference type="PANTHER" id="PTHR37984:SF15">
    <property type="entry name" value="INTEGRASE CATALYTIC DOMAIN-CONTAINING PROTEIN"/>
    <property type="match status" value="1"/>
</dbReference>
<protein>
    <recommendedName>
        <fullName evidence="1">Integrase catalytic domain-containing protein</fullName>
    </recommendedName>
</protein>
<dbReference type="EMBL" id="OZ034820">
    <property type="protein sequence ID" value="CAL1402115.1"/>
    <property type="molecule type" value="Genomic_DNA"/>
</dbReference>
<feature type="domain" description="Integrase catalytic" evidence="1">
    <location>
        <begin position="152"/>
        <end position="316"/>
    </location>
</feature>
<dbReference type="SUPFAM" id="SSF53098">
    <property type="entry name" value="Ribonuclease H-like"/>
    <property type="match status" value="1"/>
</dbReference>
<dbReference type="AlphaFoldDB" id="A0AAV2FX32"/>
<dbReference type="Gene3D" id="3.30.420.10">
    <property type="entry name" value="Ribonuclease H-like superfamily/Ribonuclease H"/>
    <property type="match status" value="1"/>
</dbReference>
<sequence length="360" mass="40861">MGFDYEIYYKAGPRNRAANALSQHAGGPQLDAISQPFTSLWDELRATLETKPYLREVRDKALSVEPGNYTYHQGLVFYKVQVVLPPLTNLVTMVIHEFHDTSMGGHSGAEDVARLSGHFYWPQMSKAVRDYVVSCDVCQWVKSDSLSPAGLLHPLPIPCQVWEDISMDFVEGLPVSGGRSILFVVVGRLTKYSHFMSLAHLYTSLKVVDEFIEGVVRHHGIPSSIVSDRDAVFVSLFWKEFFSRTGTKINMSSAYHPQSDGQMEVVNRCVEQYLRCFAHQQPRRWQMFLPWAELWYNTSFHRIIDMTPFKALYGRDPPSIIPYASASSSVAVVDQLLGERDAVLRELKKTLAAAKEYMKQ</sequence>
<dbReference type="Proteomes" id="UP001497516">
    <property type="component" value="Chromosome 7"/>
</dbReference>
<organism evidence="2 3">
    <name type="scientific">Linum trigynum</name>
    <dbReference type="NCBI Taxonomy" id="586398"/>
    <lineage>
        <taxon>Eukaryota</taxon>
        <taxon>Viridiplantae</taxon>
        <taxon>Streptophyta</taxon>
        <taxon>Embryophyta</taxon>
        <taxon>Tracheophyta</taxon>
        <taxon>Spermatophyta</taxon>
        <taxon>Magnoliopsida</taxon>
        <taxon>eudicotyledons</taxon>
        <taxon>Gunneridae</taxon>
        <taxon>Pentapetalae</taxon>
        <taxon>rosids</taxon>
        <taxon>fabids</taxon>
        <taxon>Malpighiales</taxon>
        <taxon>Linaceae</taxon>
        <taxon>Linum</taxon>
    </lineage>
</organism>
<dbReference type="Gene3D" id="1.10.340.70">
    <property type="match status" value="1"/>
</dbReference>
<dbReference type="Pfam" id="PF17921">
    <property type="entry name" value="Integrase_H2C2"/>
    <property type="match status" value="1"/>
</dbReference>
<dbReference type="InterPro" id="IPR012337">
    <property type="entry name" value="RNaseH-like_sf"/>
</dbReference>
<dbReference type="InterPro" id="IPR050951">
    <property type="entry name" value="Retrovirus_Pol_polyprotein"/>
</dbReference>
<dbReference type="InterPro" id="IPR001584">
    <property type="entry name" value="Integrase_cat-core"/>
</dbReference>
<gene>
    <name evidence="2" type="ORF">LTRI10_LOCUS42140</name>
</gene>
<dbReference type="GO" id="GO:0003676">
    <property type="term" value="F:nucleic acid binding"/>
    <property type="evidence" value="ECO:0007669"/>
    <property type="project" value="InterPro"/>
</dbReference>
<proteinExistence type="predicted"/>
<keyword evidence="3" id="KW-1185">Reference proteome</keyword>
<reference evidence="2 3" key="1">
    <citation type="submission" date="2024-04" db="EMBL/GenBank/DDBJ databases">
        <authorList>
            <person name="Fracassetti M."/>
        </authorList>
    </citation>
    <scope>NUCLEOTIDE SEQUENCE [LARGE SCALE GENOMIC DNA]</scope>
</reference>
<evidence type="ECO:0000313" key="2">
    <source>
        <dbReference type="EMBL" id="CAL1402115.1"/>
    </source>
</evidence>